<keyword evidence="1" id="KW-0449">Lipoprotein</keyword>
<dbReference type="InterPro" id="IPR041662">
    <property type="entry name" value="SusD-like_2"/>
</dbReference>
<dbReference type="Pfam" id="PF12771">
    <property type="entry name" value="SusD-like_2"/>
    <property type="match status" value="1"/>
</dbReference>
<dbReference type="SUPFAM" id="SSF48452">
    <property type="entry name" value="TPR-like"/>
    <property type="match status" value="1"/>
</dbReference>
<sequence length="487" mass="53901">MKTLLKILFFFVLVVSCKDELDINTNPNTPAEVDKRYILTAAEGSLATIMGGDLTNLGGFFAQYHTQAPSASQYLNIDTYNINTDYANRLWSELYAGCLNDLNYVINASREEGETGSVLIATVLRAYTFQVLTDLFGDVPYTEALQGNDNITPSPDAGESIYQSLISEINSAKSNYLNNPVESTVGQQDAIYEADMDSWVQFANTLLLKLHLRMAYTSSANPSAVNTLLADDNFLTSDAMFAAYDGEINKSHPFYDVQIDRLGDVNNVASNSLMQFYLIHSDPRISSVYRLNNGAAFRGLDQGDRESFVNDQAQDFSRPNIEPQTPVYFMTVAESNFLQAEALIRYSGGSGADAKYNTGIEMSFMTYGLSPADAQPFIAAGGDYEYVASGDIETAVRQVMVQKWASLAYINNIEAFFEVKRTKYPETVAPGAQDYSIGNLISSINSILPGTQTPNSMFYPDSEVTRNPNLVQKSSLLEKAWWDQKQE</sequence>
<accession>A0A1I6TYV8</accession>
<organism evidence="1 2">
    <name type="scientific">Zhouia amylolytica</name>
    <dbReference type="NCBI Taxonomy" id="376730"/>
    <lineage>
        <taxon>Bacteria</taxon>
        <taxon>Pseudomonadati</taxon>
        <taxon>Bacteroidota</taxon>
        <taxon>Flavobacteriia</taxon>
        <taxon>Flavobacteriales</taxon>
        <taxon>Flavobacteriaceae</taxon>
        <taxon>Zhouia</taxon>
    </lineage>
</organism>
<dbReference type="AlphaFoldDB" id="A0A1I6TYV8"/>
<proteinExistence type="predicted"/>
<dbReference type="InterPro" id="IPR011990">
    <property type="entry name" value="TPR-like_helical_dom_sf"/>
</dbReference>
<evidence type="ECO:0000313" key="2">
    <source>
        <dbReference type="Proteomes" id="UP000183209"/>
    </source>
</evidence>
<dbReference type="PROSITE" id="PS51257">
    <property type="entry name" value="PROKAR_LIPOPROTEIN"/>
    <property type="match status" value="1"/>
</dbReference>
<dbReference type="Gene3D" id="1.25.40.390">
    <property type="match status" value="1"/>
</dbReference>
<dbReference type="Proteomes" id="UP000183209">
    <property type="component" value="Unassembled WGS sequence"/>
</dbReference>
<dbReference type="EMBL" id="FPAG01000006">
    <property type="protein sequence ID" value="SFS94334.1"/>
    <property type="molecule type" value="Genomic_DNA"/>
</dbReference>
<dbReference type="RefSeq" id="WP_074979057.1">
    <property type="nucleotide sequence ID" value="NZ_FPAG01000006.1"/>
</dbReference>
<reference evidence="1 2" key="1">
    <citation type="submission" date="2016-10" db="EMBL/GenBank/DDBJ databases">
        <authorList>
            <person name="de Groot N.N."/>
        </authorList>
    </citation>
    <scope>NUCLEOTIDE SEQUENCE [LARGE SCALE GENOMIC DNA]</scope>
    <source>
        <strain evidence="1 2">CGMCC 1.6114</strain>
    </source>
</reference>
<gene>
    <name evidence="1" type="ORF">SAMN04487906_2239</name>
</gene>
<evidence type="ECO:0000313" key="1">
    <source>
        <dbReference type="EMBL" id="SFS94334.1"/>
    </source>
</evidence>
<protein>
    <submittedName>
        <fullName evidence="1">Susd and RagB outer membrane lipoprotein</fullName>
    </submittedName>
</protein>
<name>A0A1I6TYV8_9FLAO</name>
<dbReference type="OrthoDB" id="725917at2"/>